<feature type="region of interest" description="Disordered" evidence="5">
    <location>
        <begin position="251"/>
        <end position="323"/>
    </location>
</feature>
<dbReference type="Pfam" id="PF02909">
    <property type="entry name" value="TetR_C_1"/>
    <property type="match status" value="1"/>
</dbReference>
<feature type="domain" description="HTH tetR-type" evidence="6">
    <location>
        <begin position="32"/>
        <end position="92"/>
    </location>
</feature>
<evidence type="ECO:0000256" key="4">
    <source>
        <dbReference type="PROSITE-ProRule" id="PRU00335"/>
    </source>
</evidence>
<feature type="compositionally biased region" description="Basic and acidic residues" evidence="5">
    <location>
        <begin position="268"/>
        <end position="323"/>
    </location>
</feature>
<keyword evidence="1" id="KW-0805">Transcription regulation</keyword>
<dbReference type="GO" id="GO:0000976">
    <property type="term" value="F:transcription cis-regulatory region binding"/>
    <property type="evidence" value="ECO:0007669"/>
    <property type="project" value="TreeGrafter"/>
</dbReference>
<dbReference type="PANTHER" id="PTHR30055">
    <property type="entry name" value="HTH-TYPE TRANSCRIPTIONAL REGULATOR RUTR"/>
    <property type="match status" value="1"/>
</dbReference>
<feature type="DNA-binding region" description="H-T-H motif" evidence="4">
    <location>
        <begin position="55"/>
        <end position="74"/>
    </location>
</feature>
<evidence type="ECO:0000313" key="8">
    <source>
        <dbReference type="Proteomes" id="UP000824037"/>
    </source>
</evidence>
<evidence type="ECO:0000256" key="3">
    <source>
        <dbReference type="ARBA" id="ARBA00023163"/>
    </source>
</evidence>
<evidence type="ECO:0000256" key="2">
    <source>
        <dbReference type="ARBA" id="ARBA00023125"/>
    </source>
</evidence>
<keyword evidence="3" id="KW-0804">Transcription</keyword>
<comment type="caution">
    <text evidence="7">The sequence shown here is derived from an EMBL/GenBank/DDBJ whole genome shotgun (WGS) entry which is preliminary data.</text>
</comment>
<evidence type="ECO:0000259" key="6">
    <source>
        <dbReference type="PROSITE" id="PS50977"/>
    </source>
</evidence>
<dbReference type="PANTHER" id="PTHR30055:SF151">
    <property type="entry name" value="TRANSCRIPTIONAL REGULATORY PROTEIN"/>
    <property type="match status" value="1"/>
</dbReference>
<dbReference type="InterPro" id="IPR036271">
    <property type="entry name" value="Tet_transcr_reg_TetR-rel_C_sf"/>
</dbReference>
<dbReference type="EMBL" id="DXBY01000082">
    <property type="protein sequence ID" value="HIZ35171.1"/>
    <property type="molecule type" value="Genomic_DNA"/>
</dbReference>
<dbReference type="AlphaFoldDB" id="A0A9D2EDI2"/>
<accession>A0A9D2EDI2</accession>
<name>A0A9D2EDI2_9MICO</name>
<dbReference type="SUPFAM" id="SSF46689">
    <property type="entry name" value="Homeodomain-like"/>
    <property type="match status" value="1"/>
</dbReference>
<dbReference type="Pfam" id="PF00440">
    <property type="entry name" value="TetR_N"/>
    <property type="match status" value="1"/>
</dbReference>
<sequence length="323" mass="35453">MNTDADEVELPRGLALAWGVAAHPQQRGPKRELSLERIVETAVDIADGEGLGAVSMSAVAKQLGFTTMSLYRYVTSKDDLLLLMGEVALGTPPLSIADAPTWREGLIRWHDETMAVYTAHPWMLDLPITGIPSTPANLTWMEAVLSTLTETPLADLEKIAVLLLVIGHARWQAIVERSYDDRARENAMTTDALDRQIADTIDALVTAEQFPHLREAIEAGVFTADADPLTFGLDRMLDGVTSYVEARAGGAPAAVPPERAEPPATDAFPKDAKVRAARAARREAEKAVHEAQKKVREAVKREREAVQRARERQEREAEKARKP</sequence>
<dbReference type="Gene3D" id="1.10.10.60">
    <property type="entry name" value="Homeodomain-like"/>
    <property type="match status" value="1"/>
</dbReference>
<organism evidence="7 8">
    <name type="scientific">Candidatus Ruania gallistercoris</name>
    <dbReference type="NCBI Taxonomy" id="2838746"/>
    <lineage>
        <taxon>Bacteria</taxon>
        <taxon>Bacillati</taxon>
        <taxon>Actinomycetota</taxon>
        <taxon>Actinomycetes</taxon>
        <taxon>Micrococcales</taxon>
        <taxon>Ruaniaceae</taxon>
        <taxon>Ruania</taxon>
    </lineage>
</organism>
<dbReference type="Gene3D" id="1.10.357.10">
    <property type="entry name" value="Tetracycline Repressor, domain 2"/>
    <property type="match status" value="1"/>
</dbReference>
<dbReference type="InterPro" id="IPR004111">
    <property type="entry name" value="Repressor_TetR_C"/>
</dbReference>
<evidence type="ECO:0000256" key="5">
    <source>
        <dbReference type="SAM" id="MobiDB-lite"/>
    </source>
</evidence>
<dbReference type="InterPro" id="IPR050109">
    <property type="entry name" value="HTH-type_TetR-like_transc_reg"/>
</dbReference>
<dbReference type="GO" id="GO:0003700">
    <property type="term" value="F:DNA-binding transcription factor activity"/>
    <property type="evidence" value="ECO:0007669"/>
    <property type="project" value="TreeGrafter"/>
</dbReference>
<proteinExistence type="predicted"/>
<dbReference type="PROSITE" id="PS50977">
    <property type="entry name" value="HTH_TETR_2"/>
    <property type="match status" value="1"/>
</dbReference>
<protein>
    <submittedName>
        <fullName evidence="7">TetR/AcrR family transcriptional regulator</fullName>
    </submittedName>
</protein>
<dbReference type="GO" id="GO:0045892">
    <property type="term" value="P:negative regulation of DNA-templated transcription"/>
    <property type="evidence" value="ECO:0007669"/>
    <property type="project" value="InterPro"/>
</dbReference>
<evidence type="ECO:0000313" key="7">
    <source>
        <dbReference type="EMBL" id="HIZ35171.1"/>
    </source>
</evidence>
<dbReference type="InterPro" id="IPR001647">
    <property type="entry name" value="HTH_TetR"/>
</dbReference>
<reference evidence="7" key="2">
    <citation type="submission" date="2021-04" db="EMBL/GenBank/DDBJ databases">
        <authorList>
            <person name="Gilroy R."/>
        </authorList>
    </citation>
    <scope>NUCLEOTIDE SEQUENCE</scope>
    <source>
        <strain evidence="7">ChiGjej4B4-7305</strain>
    </source>
</reference>
<dbReference type="Proteomes" id="UP000824037">
    <property type="component" value="Unassembled WGS sequence"/>
</dbReference>
<dbReference type="InterPro" id="IPR009057">
    <property type="entry name" value="Homeodomain-like_sf"/>
</dbReference>
<evidence type="ECO:0000256" key="1">
    <source>
        <dbReference type="ARBA" id="ARBA00023015"/>
    </source>
</evidence>
<reference evidence="7" key="1">
    <citation type="journal article" date="2021" name="PeerJ">
        <title>Extensive microbial diversity within the chicken gut microbiome revealed by metagenomics and culture.</title>
        <authorList>
            <person name="Gilroy R."/>
            <person name="Ravi A."/>
            <person name="Getino M."/>
            <person name="Pursley I."/>
            <person name="Horton D.L."/>
            <person name="Alikhan N.F."/>
            <person name="Baker D."/>
            <person name="Gharbi K."/>
            <person name="Hall N."/>
            <person name="Watson M."/>
            <person name="Adriaenssens E.M."/>
            <person name="Foster-Nyarko E."/>
            <person name="Jarju S."/>
            <person name="Secka A."/>
            <person name="Antonio M."/>
            <person name="Oren A."/>
            <person name="Chaudhuri R.R."/>
            <person name="La Ragione R."/>
            <person name="Hildebrand F."/>
            <person name="Pallen M.J."/>
        </authorList>
    </citation>
    <scope>NUCLEOTIDE SEQUENCE</scope>
    <source>
        <strain evidence="7">ChiGjej4B4-7305</strain>
    </source>
</reference>
<keyword evidence="2 4" id="KW-0238">DNA-binding</keyword>
<gene>
    <name evidence="7" type="ORF">H9815_05295</name>
</gene>
<dbReference type="SUPFAM" id="SSF48498">
    <property type="entry name" value="Tetracyclin repressor-like, C-terminal domain"/>
    <property type="match status" value="1"/>
</dbReference>